<gene>
    <name evidence="1" type="ORF">NC653_033200</name>
</gene>
<evidence type="ECO:0000313" key="2">
    <source>
        <dbReference type="Proteomes" id="UP001164929"/>
    </source>
</evidence>
<sequence>MWFSSPTGRLKDNLRFGHGLFKPSRISSCIQTLGAGLRANPIRNKSCYQSHLCLTAASFIIHAWKVLEVLQLWLFYIELRASGSGNIRLFMEGRGKISQCFLYHSRWHFLCDTERILKVLVSVHNLSATIRDLRVDYDVVI</sequence>
<organism evidence="1 2">
    <name type="scientific">Populus alba x Populus x berolinensis</name>
    <dbReference type="NCBI Taxonomy" id="444605"/>
    <lineage>
        <taxon>Eukaryota</taxon>
        <taxon>Viridiplantae</taxon>
        <taxon>Streptophyta</taxon>
        <taxon>Embryophyta</taxon>
        <taxon>Tracheophyta</taxon>
        <taxon>Spermatophyta</taxon>
        <taxon>Magnoliopsida</taxon>
        <taxon>eudicotyledons</taxon>
        <taxon>Gunneridae</taxon>
        <taxon>Pentapetalae</taxon>
        <taxon>rosids</taxon>
        <taxon>fabids</taxon>
        <taxon>Malpighiales</taxon>
        <taxon>Salicaceae</taxon>
        <taxon>Saliceae</taxon>
        <taxon>Populus</taxon>
    </lineage>
</organism>
<accession>A0AAD6LUA4</accession>
<dbReference type="AlphaFoldDB" id="A0AAD6LUA4"/>
<name>A0AAD6LUA4_9ROSI</name>
<reference evidence="1" key="1">
    <citation type="journal article" date="2023" name="Mol. Ecol. Resour.">
        <title>Chromosome-level genome assembly of a triploid poplar Populus alba 'Berolinensis'.</title>
        <authorList>
            <person name="Chen S."/>
            <person name="Yu Y."/>
            <person name="Wang X."/>
            <person name="Wang S."/>
            <person name="Zhang T."/>
            <person name="Zhou Y."/>
            <person name="He R."/>
            <person name="Meng N."/>
            <person name="Wang Y."/>
            <person name="Liu W."/>
            <person name="Liu Z."/>
            <person name="Liu J."/>
            <person name="Guo Q."/>
            <person name="Huang H."/>
            <person name="Sederoff R.R."/>
            <person name="Wang G."/>
            <person name="Qu G."/>
            <person name="Chen S."/>
        </authorList>
    </citation>
    <scope>NUCLEOTIDE SEQUENCE</scope>
    <source>
        <strain evidence="1">SC-2020</strain>
    </source>
</reference>
<keyword evidence="2" id="KW-1185">Reference proteome</keyword>
<dbReference type="EMBL" id="JAQIZT010000014">
    <property type="protein sequence ID" value="KAJ6972809.1"/>
    <property type="molecule type" value="Genomic_DNA"/>
</dbReference>
<protein>
    <submittedName>
        <fullName evidence="1">Uncharacterized protein</fullName>
    </submittedName>
</protein>
<comment type="caution">
    <text evidence="1">The sequence shown here is derived from an EMBL/GenBank/DDBJ whole genome shotgun (WGS) entry which is preliminary data.</text>
</comment>
<proteinExistence type="predicted"/>
<evidence type="ECO:0000313" key="1">
    <source>
        <dbReference type="EMBL" id="KAJ6972809.1"/>
    </source>
</evidence>
<dbReference type="Proteomes" id="UP001164929">
    <property type="component" value="Chromosome 14"/>
</dbReference>